<protein>
    <submittedName>
        <fullName evidence="2">(spotted green pufferfish) hypothetical protein</fullName>
    </submittedName>
</protein>
<gene>
    <name evidence="2" type="ORF">GSTENG00024695001</name>
</gene>
<feature type="compositionally biased region" description="Pro residues" evidence="1">
    <location>
        <begin position="201"/>
        <end position="217"/>
    </location>
</feature>
<accession>Q4S3D5</accession>
<proteinExistence type="predicted"/>
<dbReference type="InterPro" id="IPR036860">
    <property type="entry name" value="SH2_dom_sf"/>
</dbReference>
<comment type="caution">
    <text evidence="2">The sequence shown here is derived from an EMBL/GenBank/DDBJ whole genome shotgun (WGS) entry which is preliminary data.</text>
</comment>
<evidence type="ECO:0000313" key="2">
    <source>
        <dbReference type="EMBL" id="CAG04847.1"/>
    </source>
</evidence>
<sequence>MATRAARQRNQMPPCYYEGFLEKRSFRDKVPSAEARELWKGFIHSVTELSLPSSLNLLPGQIHMLKEAIEQEKERTKSLPPPAAASSDLYVQPQADMPACYYNVSRLEAMLLLERESEKGNLLLRPGRNGSSFAVTTRQDLDGCPVPHCTTSSRSWWIKPKERWPLSSSKRRTRRASLLFGLIMKTERRAFSRRPSTTAPPAVPPKPVSLRLPPPEAGPVSREDEEPIYLNNSQLEERTEACASLQPRTSNGPGVHASPPDLPPALTSMVADKNSRKKAMIPPSAAPRKLAPPASLVASSSFSSSSSPSSSSASSSGNKPEVRMRVNSDLGKIPMATISELKLKLEKKTRLQD</sequence>
<dbReference type="Gene3D" id="3.30.505.10">
    <property type="entry name" value="SH2 domain"/>
    <property type="match status" value="1"/>
</dbReference>
<dbReference type="GO" id="GO:0035591">
    <property type="term" value="F:signaling adaptor activity"/>
    <property type="evidence" value="ECO:0007669"/>
    <property type="project" value="InterPro"/>
</dbReference>
<organism evidence="2">
    <name type="scientific">Tetraodon nigroviridis</name>
    <name type="common">Spotted green pufferfish</name>
    <name type="synonym">Chelonodon nigroviridis</name>
    <dbReference type="NCBI Taxonomy" id="99883"/>
    <lineage>
        <taxon>Eukaryota</taxon>
        <taxon>Metazoa</taxon>
        <taxon>Chordata</taxon>
        <taxon>Craniata</taxon>
        <taxon>Vertebrata</taxon>
        <taxon>Euteleostomi</taxon>
        <taxon>Actinopterygii</taxon>
        <taxon>Neopterygii</taxon>
        <taxon>Teleostei</taxon>
        <taxon>Neoteleostei</taxon>
        <taxon>Acanthomorphata</taxon>
        <taxon>Eupercaria</taxon>
        <taxon>Tetraodontiformes</taxon>
        <taxon>Tetradontoidea</taxon>
        <taxon>Tetraodontidae</taxon>
        <taxon>Tetraodon</taxon>
    </lineage>
</organism>
<dbReference type="KEGG" id="tng:GSTEN00024695G001"/>
<reference evidence="2" key="2">
    <citation type="submission" date="2004-02" db="EMBL/GenBank/DDBJ databases">
        <authorList>
            <consortium name="Genoscope"/>
            <consortium name="Whitehead Institute Centre for Genome Research"/>
        </authorList>
    </citation>
    <scope>NUCLEOTIDE SEQUENCE</scope>
</reference>
<dbReference type="Gene3D" id="2.30.29.30">
    <property type="entry name" value="Pleckstrin-homology domain (PH domain)/Phosphotyrosine-binding domain (PTB)"/>
    <property type="match status" value="1"/>
</dbReference>
<feature type="compositionally biased region" description="Low complexity" evidence="1">
    <location>
        <begin position="291"/>
        <end position="316"/>
    </location>
</feature>
<dbReference type="PANTHER" id="PTHR16186:SF11">
    <property type="entry name" value="SIGNAL-TRANSDUCING ADAPTOR PROTEIN 2"/>
    <property type="match status" value="1"/>
</dbReference>
<dbReference type="PANTHER" id="PTHR16186">
    <property type="entry name" value="SIGNAL-TRANSDUCING ADAPTOR PROTEIN-RELATED"/>
    <property type="match status" value="1"/>
</dbReference>
<evidence type="ECO:0000256" key="1">
    <source>
        <dbReference type="SAM" id="MobiDB-lite"/>
    </source>
</evidence>
<name>Q4S3D5_TETNG</name>
<dbReference type="EMBL" id="CAAE01014751">
    <property type="protein sequence ID" value="CAG04847.1"/>
    <property type="molecule type" value="Genomic_DNA"/>
</dbReference>
<dbReference type="InterPro" id="IPR039111">
    <property type="entry name" value="STAP1/STAP2"/>
</dbReference>
<reference evidence="2" key="1">
    <citation type="journal article" date="2004" name="Nature">
        <title>Genome duplication in the teleost fish Tetraodon nigroviridis reveals the early vertebrate proto-karyotype.</title>
        <authorList>
            <person name="Jaillon O."/>
            <person name="Aury J.-M."/>
            <person name="Brunet F."/>
            <person name="Petit J.-L."/>
            <person name="Stange-Thomann N."/>
            <person name="Mauceli E."/>
            <person name="Bouneau L."/>
            <person name="Fischer C."/>
            <person name="Ozouf-Costaz C."/>
            <person name="Bernot A."/>
            <person name="Nicaud S."/>
            <person name="Jaffe D."/>
            <person name="Fisher S."/>
            <person name="Lutfalla G."/>
            <person name="Dossat C."/>
            <person name="Segurens B."/>
            <person name="Dasilva C."/>
            <person name="Salanoubat M."/>
            <person name="Levy M."/>
            <person name="Boudet N."/>
            <person name="Castellano S."/>
            <person name="Anthouard V."/>
            <person name="Jubin C."/>
            <person name="Castelli V."/>
            <person name="Katinka M."/>
            <person name="Vacherie B."/>
            <person name="Biemont C."/>
            <person name="Skalli Z."/>
            <person name="Cattolico L."/>
            <person name="Poulain J."/>
            <person name="De Berardinis V."/>
            <person name="Cruaud C."/>
            <person name="Duprat S."/>
            <person name="Brottier P."/>
            <person name="Coutanceau J.-P."/>
            <person name="Gouzy J."/>
            <person name="Parra G."/>
            <person name="Lardier G."/>
            <person name="Chapple C."/>
            <person name="McKernan K.J."/>
            <person name="McEwan P."/>
            <person name="Bosak S."/>
            <person name="Kellis M."/>
            <person name="Volff J.-N."/>
            <person name="Guigo R."/>
            <person name="Zody M.C."/>
            <person name="Mesirov J."/>
            <person name="Lindblad-Toh K."/>
            <person name="Birren B."/>
            <person name="Nusbaum C."/>
            <person name="Kahn D."/>
            <person name="Robinson-Rechavi M."/>
            <person name="Laudet V."/>
            <person name="Schachter V."/>
            <person name="Quetier F."/>
            <person name="Saurin W."/>
            <person name="Scarpelli C."/>
            <person name="Wincker P."/>
            <person name="Lander E.S."/>
            <person name="Weissenbach J."/>
            <person name="Roest Crollius H."/>
        </authorList>
    </citation>
    <scope>NUCLEOTIDE SEQUENCE [LARGE SCALE GENOMIC DNA]</scope>
</reference>
<feature type="region of interest" description="Disordered" evidence="1">
    <location>
        <begin position="189"/>
        <end position="335"/>
    </location>
</feature>
<dbReference type="AlphaFoldDB" id="Q4S3D5"/>
<dbReference type="OrthoDB" id="6086001at2759"/>
<dbReference type="InterPro" id="IPR011993">
    <property type="entry name" value="PH-like_dom_sf"/>
</dbReference>